<dbReference type="InterPro" id="IPR005119">
    <property type="entry name" value="LysR_subst-bd"/>
</dbReference>
<dbReference type="AlphaFoldDB" id="A0A2N3KVD8"/>
<comment type="similarity">
    <text evidence="1">Belongs to the LysR transcriptional regulatory family.</text>
</comment>
<dbReference type="Gene3D" id="1.10.10.10">
    <property type="entry name" value="Winged helix-like DNA-binding domain superfamily/Winged helix DNA-binding domain"/>
    <property type="match status" value="1"/>
</dbReference>
<evidence type="ECO:0000256" key="1">
    <source>
        <dbReference type="ARBA" id="ARBA00009437"/>
    </source>
</evidence>
<evidence type="ECO:0000256" key="2">
    <source>
        <dbReference type="ARBA" id="ARBA00023015"/>
    </source>
</evidence>
<sequence>MIDYKLLEACAEVIRHGSFEKAARALGLTQSAVSQRVKLLEDRIGQPLIMRTKPIAPTQPGERLLQHYQRVHLLEQELRDDVPDVVEGGGYGHIALAVNADSLATWFQDVPKKLFNELNLLSDLKVEDEVLTHNLLQSGRVLGAVGTRDIPVQGCKVRTLGTMRYIMVVSPEFAARFFSDGVTADALRACPAVNFSEHDELQNQFFYRFFGLNPGEFPAHTMPSSQGFVTMAEQGVAYAVVEEHQAEAALVAGRLVQPCPHVIERPLFWHHWNMESRLLSRVNDIVCEEARRFLRPLVKQGHHPEKHQ</sequence>
<comment type="caution">
    <text evidence="6">The sequence shown here is derived from an EMBL/GenBank/DDBJ whole genome shotgun (WGS) entry which is preliminary data.</text>
</comment>
<dbReference type="PRINTS" id="PR00039">
    <property type="entry name" value="HTHLYSR"/>
</dbReference>
<accession>A0A2N3KVD8</accession>
<dbReference type="InterPro" id="IPR036390">
    <property type="entry name" value="WH_DNA-bd_sf"/>
</dbReference>
<organism evidence="6 7">
    <name type="scientific">Thalassospira marina</name>
    <dbReference type="NCBI Taxonomy" id="2048283"/>
    <lineage>
        <taxon>Bacteria</taxon>
        <taxon>Pseudomonadati</taxon>
        <taxon>Pseudomonadota</taxon>
        <taxon>Alphaproteobacteria</taxon>
        <taxon>Rhodospirillales</taxon>
        <taxon>Thalassospiraceae</taxon>
        <taxon>Thalassospira</taxon>
    </lineage>
</organism>
<keyword evidence="3" id="KW-0238">DNA-binding</keyword>
<dbReference type="OrthoDB" id="3252676at2"/>
<dbReference type="InterPro" id="IPR017685">
    <property type="entry name" value="ArgP"/>
</dbReference>
<dbReference type="NCBIfam" id="NF002964">
    <property type="entry name" value="PRK03635.1"/>
    <property type="match status" value="1"/>
</dbReference>
<dbReference type="InterPro" id="IPR050176">
    <property type="entry name" value="LTTR"/>
</dbReference>
<proteinExistence type="inferred from homology"/>
<evidence type="ECO:0000259" key="5">
    <source>
        <dbReference type="PROSITE" id="PS50931"/>
    </source>
</evidence>
<dbReference type="NCBIfam" id="NF009888">
    <property type="entry name" value="PRK13348.1"/>
    <property type="match status" value="1"/>
</dbReference>
<dbReference type="SUPFAM" id="SSF53850">
    <property type="entry name" value="Periplasmic binding protein-like II"/>
    <property type="match status" value="1"/>
</dbReference>
<dbReference type="Pfam" id="PF03466">
    <property type="entry name" value="LysR_substrate"/>
    <property type="match status" value="1"/>
</dbReference>
<evidence type="ECO:0000256" key="3">
    <source>
        <dbReference type="ARBA" id="ARBA00023125"/>
    </source>
</evidence>
<keyword evidence="2" id="KW-0805">Transcription regulation</keyword>
<dbReference type="Gene3D" id="3.40.190.290">
    <property type="match status" value="1"/>
</dbReference>
<dbReference type="NCBIfam" id="TIGR03298">
    <property type="entry name" value="argP"/>
    <property type="match status" value="1"/>
</dbReference>
<name>A0A2N3KVD8_9PROT</name>
<dbReference type="GO" id="GO:0003700">
    <property type="term" value="F:DNA-binding transcription factor activity"/>
    <property type="evidence" value="ECO:0007669"/>
    <property type="project" value="InterPro"/>
</dbReference>
<dbReference type="EMBL" id="NWTK01000005">
    <property type="protein sequence ID" value="PKR54532.1"/>
    <property type="molecule type" value="Genomic_DNA"/>
</dbReference>
<protein>
    <submittedName>
        <fullName evidence="6">Transcriptional regulator ArgP</fullName>
    </submittedName>
</protein>
<dbReference type="GO" id="GO:0003677">
    <property type="term" value="F:DNA binding"/>
    <property type="evidence" value="ECO:0007669"/>
    <property type="project" value="UniProtKB-KW"/>
</dbReference>
<feature type="domain" description="HTH lysR-type" evidence="5">
    <location>
        <begin position="2"/>
        <end position="58"/>
    </location>
</feature>
<dbReference type="PANTHER" id="PTHR30579:SF2">
    <property type="entry name" value="HTH-TYPE TRANSCRIPTIONAL REGULATOR ARGP"/>
    <property type="match status" value="1"/>
</dbReference>
<reference evidence="6 7" key="1">
    <citation type="submission" date="2017-09" db="EMBL/GenBank/DDBJ databases">
        <title>Biodiversity and function of Thalassospira species in the particle-attached aromatic-hydrocarbon-degrading consortia from the surface seawater of the South China Sea.</title>
        <authorList>
            <person name="Dong C."/>
            <person name="Liu R."/>
            <person name="Shao Z."/>
        </authorList>
    </citation>
    <scope>NUCLEOTIDE SEQUENCE [LARGE SCALE GENOMIC DNA]</scope>
    <source>
        <strain evidence="6 7">CSC1P2</strain>
    </source>
</reference>
<dbReference type="PANTHER" id="PTHR30579">
    <property type="entry name" value="TRANSCRIPTIONAL REGULATOR"/>
    <property type="match status" value="1"/>
</dbReference>
<dbReference type="SUPFAM" id="SSF46785">
    <property type="entry name" value="Winged helix' DNA-binding domain"/>
    <property type="match status" value="1"/>
</dbReference>
<dbReference type="InterPro" id="IPR036388">
    <property type="entry name" value="WH-like_DNA-bd_sf"/>
</dbReference>
<dbReference type="Pfam" id="PF00126">
    <property type="entry name" value="HTH_1"/>
    <property type="match status" value="1"/>
</dbReference>
<gene>
    <name evidence="6" type="ORF">COO20_10000</name>
</gene>
<evidence type="ECO:0000313" key="6">
    <source>
        <dbReference type="EMBL" id="PKR54532.1"/>
    </source>
</evidence>
<evidence type="ECO:0000256" key="4">
    <source>
        <dbReference type="ARBA" id="ARBA00023163"/>
    </source>
</evidence>
<evidence type="ECO:0000313" key="7">
    <source>
        <dbReference type="Proteomes" id="UP000233597"/>
    </source>
</evidence>
<dbReference type="RefSeq" id="WP_101266232.1">
    <property type="nucleotide sequence ID" value="NZ_NWTK01000005.1"/>
</dbReference>
<dbReference type="InterPro" id="IPR000847">
    <property type="entry name" value="LysR_HTH_N"/>
</dbReference>
<dbReference type="PROSITE" id="PS50931">
    <property type="entry name" value="HTH_LYSR"/>
    <property type="match status" value="1"/>
</dbReference>
<dbReference type="Proteomes" id="UP000233597">
    <property type="component" value="Unassembled WGS sequence"/>
</dbReference>
<keyword evidence="4" id="KW-0804">Transcription</keyword>